<dbReference type="Proteomes" id="UP001595533">
    <property type="component" value="Unassembled WGS sequence"/>
</dbReference>
<organism evidence="2 3">
    <name type="scientific">Marinicella sediminis</name>
    <dbReference type="NCBI Taxonomy" id="1792834"/>
    <lineage>
        <taxon>Bacteria</taxon>
        <taxon>Pseudomonadati</taxon>
        <taxon>Pseudomonadota</taxon>
        <taxon>Gammaproteobacteria</taxon>
        <taxon>Lysobacterales</taxon>
        <taxon>Marinicellaceae</taxon>
        <taxon>Marinicella</taxon>
    </lineage>
</organism>
<evidence type="ECO:0000313" key="3">
    <source>
        <dbReference type="Proteomes" id="UP001595533"/>
    </source>
</evidence>
<proteinExistence type="predicted"/>
<name>A0ABV7J8N5_9GAMM</name>
<gene>
    <name evidence="2" type="ORF">ACFODZ_09515</name>
</gene>
<evidence type="ECO:0000256" key="1">
    <source>
        <dbReference type="SAM" id="Phobius"/>
    </source>
</evidence>
<keyword evidence="1" id="KW-0812">Transmembrane</keyword>
<comment type="caution">
    <text evidence="2">The sequence shown here is derived from an EMBL/GenBank/DDBJ whole genome shotgun (WGS) entry which is preliminary data.</text>
</comment>
<accession>A0ABV7J8N5</accession>
<keyword evidence="3" id="KW-1185">Reference proteome</keyword>
<reference evidence="3" key="1">
    <citation type="journal article" date="2019" name="Int. J. Syst. Evol. Microbiol.">
        <title>The Global Catalogue of Microorganisms (GCM) 10K type strain sequencing project: providing services to taxonomists for standard genome sequencing and annotation.</title>
        <authorList>
            <consortium name="The Broad Institute Genomics Platform"/>
            <consortium name="The Broad Institute Genome Sequencing Center for Infectious Disease"/>
            <person name="Wu L."/>
            <person name="Ma J."/>
        </authorList>
    </citation>
    <scope>NUCLEOTIDE SEQUENCE [LARGE SCALE GENOMIC DNA]</scope>
    <source>
        <strain evidence="3">KCTC 42953</strain>
    </source>
</reference>
<dbReference type="RefSeq" id="WP_077411182.1">
    <property type="nucleotide sequence ID" value="NZ_JBHRTS010000004.1"/>
</dbReference>
<dbReference type="EMBL" id="JBHRTS010000004">
    <property type="protein sequence ID" value="MFC3194475.1"/>
    <property type="molecule type" value="Genomic_DNA"/>
</dbReference>
<evidence type="ECO:0000313" key="2">
    <source>
        <dbReference type="EMBL" id="MFC3194475.1"/>
    </source>
</evidence>
<feature type="transmembrane region" description="Helical" evidence="1">
    <location>
        <begin position="12"/>
        <end position="31"/>
    </location>
</feature>
<sequence length="81" mass="9496">MKKQPKEKHQYHWFTCLFFALFGFVFLWGFITEGHHWLMGDGSFSMALVGSGFLSYLLLYTAYKGQAPSWFNDRNVFGDDK</sequence>
<keyword evidence="1" id="KW-1133">Transmembrane helix</keyword>
<feature type="transmembrane region" description="Helical" evidence="1">
    <location>
        <begin position="43"/>
        <end position="63"/>
    </location>
</feature>
<keyword evidence="1" id="KW-0472">Membrane</keyword>
<protein>
    <submittedName>
        <fullName evidence="2">Uncharacterized protein</fullName>
    </submittedName>
</protein>